<proteinExistence type="predicted"/>
<dbReference type="KEGG" id="tasa:A1Q1_01976"/>
<evidence type="ECO:0000313" key="2">
    <source>
        <dbReference type="EMBL" id="EJT48940.1"/>
    </source>
</evidence>
<dbReference type="HOGENOM" id="CLU_1670629_0_0_1"/>
<dbReference type="AlphaFoldDB" id="J4UCZ5"/>
<feature type="compositionally biased region" description="Low complexity" evidence="1">
    <location>
        <begin position="59"/>
        <end position="71"/>
    </location>
</feature>
<protein>
    <submittedName>
        <fullName evidence="2">Uncharacterized protein</fullName>
    </submittedName>
</protein>
<accession>J4UCZ5</accession>
<feature type="region of interest" description="Disordered" evidence="1">
    <location>
        <begin position="49"/>
        <end position="80"/>
    </location>
</feature>
<dbReference type="RefSeq" id="XP_014180459.1">
    <property type="nucleotide sequence ID" value="XM_014324984.1"/>
</dbReference>
<sequence>MGAGSLDYVRLANDLNLIRGPGKSGDPAVAAAAQILPPPVRWAQDLPSPLPWERAEPHTGASDAAGVAGDTGDTGERLWPGSWEAAPACRFGALVQVGGRNAALQQCFPDPPQSGSHTWAGPNEGEQDYQSVPPGRDLASADFAILHHTHPIPIIPPP</sequence>
<name>J4UCZ5_TRIAS</name>
<gene>
    <name evidence="2" type="ORF">A1Q1_01976</name>
</gene>
<dbReference type="GeneID" id="25985490"/>
<evidence type="ECO:0000256" key="1">
    <source>
        <dbReference type="SAM" id="MobiDB-lite"/>
    </source>
</evidence>
<dbReference type="EMBL" id="ALBS01000184">
    <property type="protein sequence ID" value="EJT48940.1"/>
    <property type="molecule type" value="Genomic_DNA"/>
</dbReference>
<evidence type="ECO:0000313" key="3">
    <source>
        <dbReference type="Proteomes" id="UP000002748"/>
    </source>
</evidence>
<organism evidence="2 3">
    <name type="scientific">Trichosporon asahii var. asahii (strain ATCC 90039 / CBS 2479 / JCM 2466 / KCTC 7840 / NBRC 103889/ NCYC 2677 / UAMH 7654)</name>
    <name type="common">Yeast</name>
    <dbReference type="NCBI Taxonomy" id="1186058"/>
    <lineage>
        <taxon>Eukaryota</taxon>
        <taxon>Fungi</taxon>
        <taxon>Dikarya</taxon>
        <taxon>Basidiomycota</taxon>
        <taxon>Agaricomycotina</taxon>
        <taxon>Tremellomycetes</taxon>
        <taxon>Trichosporonales</taxon>
        <taxon>Trichosporonaceae</taxon>
        <taxon>Trichosporon</taxon>
    </lineage>
</organism>
<comment type="caution">
    <text evidence="2">The sequence shown here is derived from an EMBL/GenBank/DDBJ whole genome shotgun (WGS) entry which is preliminary data.</text>
</comment>
<dbReference type="VEuPathDB" id="FungiDB:A1Q1_01976"/>
<feature type="region of interest" description="Disordered" evidence="1">
    <location>
        <begin position="108"/>
        <end position="134"/>
    </location>
</feature>
<reference evidence="2 3" key="1">
    <citation type="journal article" date="2012" name="Eukaryot. Cell">
        <title>Draft genome sequence of CBS 2479, the standard type strain of Trichosporon asahii.</title>
        <authorList>
            <person name="Yang R.Y."/>
            <person name="Li H.T."/>
            <person name="Zhu H."/>
            <person name="Zhou G.P."/>
            <person name="Wang M."/>
            <person name="Wang L."/>
        </authorList>
    </citation>
    <scope>NUCLEOTIDE SEQUENCE [LARGE SCALE GENOMIC DNA]</scope>
    <source>
        <strain evidence="3">ATCC 90039 / CBS 2479 / JCM 2466 / KCTC 7840 / NCYC 2677 / UAMH 7654</strain>
    </source>
</reference>
<dbReference type="Proteomes" id="UP000002748">
    <property type="component" value="Unassembled WGS sequence"/>
</dbReference>